<protein>
    <recommendedName>
        <fullName evidence="5">Alkaline phosphatase family protein</fullName>
    </recommendedName>
</protein>
<evidence type="ECO:0000256" key="3">
    <source>
        <dbReference type="ARBA" id="ARBA00022729"/>
    </source>
</evidence>
<dbReference type="GO" id="GO:0004035">
    <property type="term" value="F:alkaline phosphatase activity"/>
    <property type="evidence" value="ECO:0007669"/>
    <property type="project" value="InterPro"/>
</dbReference>
<proteinExistence type="predicted"/>
<dbReference type="InterPro" id="IPR002591">
    <property type="entry name" value="Phosphodiest/P_Trfase"/>
</dbReference>
<dbReference type="InterPro" id="IPR026263">
    <property type="entry name" value="Alkaline_phosphatase_prok"/>
</dbReference>
<sequence length="527" mass="59819">MSILSTIFLITCSKKPKIPKLVVFIVIDQSTPSIINKYKHLFIGGYSWLIEHGIQFQNAFHDHGMTTTAPGHYAISTGIHPGNGGVIGNEWFDRNLKRGWYCVEDTLSINFTDNSDGRSFRNINSSAVGDWLKNKQSDSKVVSISGKDRSAILLGGKNPDIAIWYDKKGQYTTSSYYSSELPNWLKDYNDQLGVHSYVDTVWVPIYDNETYSSNTRADYYPGEEDWEKKSEYNPTFPISFGAMGQKSLLKNFYTTPFGDRSILELAELSIQEYELGKDDSPDILFLGLSATDGVGHDNGPHSFEQLDNHLRLDKYLGDFINSQEDKLGKGNILYILSSDHGVLDLPEYLSEQGIDSGRISRAVRDSIFSITMKKIRSQIGNGKIYRYENFFYFDHSMNGAERKVATEILKEELINIPGVDSVVTKYELLKDGNDNISRRLKNMVHINKSPDIYLILKKYWTWTSKRGTSHGSPYDYDTHIPLIFSGGNKISKIRSDYIRSVDIAPTLARILEINYPKDIDGKPFLIK</sequence>
<dbReference type="Gene3D" id="3.30.1360.150">
    <property type="match status" value="1"/>
</dbReference>
<evidence type="ECO:0000256" key="2">
    <source>
        <dbReference type="ARBA" id="ARBA00022723"/>
    </source>
</evidence>
<organism evidence="4">
    <name type="scientific">marine metagenome</name>
    <dbReference type="NCBI Taxonomy" id="408172"/>
    <lineage>
        <taxon>unclassified sequences</taxon>
        <taxon>metagenomes</taxon>
        <taxon>ecological metagenomes</taxon>
    </lineage>
</organism>
<reference evidence="4" key="1">
    <citation type="submission" date="2018-05" db="EMBL/GenBank/DDBJ databases">
        <authorList>
            <person name="Lanie J.A."/>
            <person name="Ng W.-L."/>
            <person name="Kazmierczak K.M."/>
            <person name="Andrzejewski T.M."/>
            <person name="Davidsen T.M."/>
            <person name="Wayne K.J."/>
            <person name="Tettelin H."/>
            <person name="Glass J.I."/>
            <person name="Rusch D."/>
            <person name="Podicherti R."/>
            <person name="Tsui H.-C.T."/>
            <person name="Winkler M.E."/>
        </authorList>
    </citation>
    <scope>NUCLEOTIDE SEQUENCE</scope>
</reference>
<dbReference type="PIRSF" id="PIRSF031924">
    <property type="entry name" value="Pi-irrepressible_AP"/>
    <property type="match status" value="1"/>
</dbReference>
<name>A0A381WNZ7_9ZZZZ</name>
<dbReference type="PANTHER" id="PTHR10151">
    <property type="entry name" value="ECTONUCLEOTIDE PYROPHOSPHATASE/PHOSPHODIESTERASE"/>
    <property type="match status" value="1"/>
</dbReference>
<gene>
    <name evidence="4" type="ORF">METZ01_LOCUS107088</name>
</gene>
<accession>A0A381WNZ7</accession>
<dbReference type="AlphaFoldDB" id="A0A381WNZ7"/>
<dbReference type="EMBL" id="UINC01012417">
    <property type="protein sequence ID" value="SVA54234.1"/>
    <property type="molecule type" value="Genomic_DNA"/>
</dbReference>
<keyword evidence="1" id="KW-0597">Phosphoprotein</keyword>
<dbReference type="Pfam" id="PF01663">
    <property type="entry name" value="Phosphodiest"/>
    <property type="match status" value="1"/>
</dbReference>
<dbReference type="GO" id="GO:0046872">
    <property type="term" value="F:metal ion binding"/>
    <property type="evidence" value="ECO:0007669"/>
    <property type="project" value="UniProtKB-KW"/>
</dbReference>
<dbReference type="Gene3D" id="3.40.720.10">
    <property type="entry name" value="Alkaline Phosphatase, subunit A"/>
    <property type="match status" value="1"/>
</dbReference>
<evidence type="ECO:0000256" key="1">
    <source>
        <dbReference type="ARBA" id="ARBA00022553"/>
    </source>
</evidence>
<dbReference type="SUPFAM" id="SSF53649">
    <property type="entry name" value="Alkaline phosphatase-like"/>
    <property type="match status" value="1"/>
</dbReference>
<evidence type="ECO:0000313" key="4">
    <source>
        <dbReference type="EMBL" id="SVA54234.1"/>
    </source>
</evidence>
<keyword evidence="3" id="KW-0732">Signal</keyword>
<dbReference type="PANTHER" id="PTHR10151:SF120">
    <property type="entry name" value="BIS(5'-ADENOSYL)-TRIPHOSPHATASE"/>
    <property type="match status" value="1"/>
</dbReference>
<evidence type="ECO:0008006" key="5">
    <source>
        <dbReference type="Google" id="ProtNLM"/>
    </source>
</evidence>
<keyword evidence="2" id="KW-0479">Metal-binding</keyword>
<dbReference type="InterPro" id="IPR017850">
    <property type="entry name" value="Alkaline_phosphatase_core_sf"/>
</dbReference>